<dbReference type="Proteomes" id="UP001153678">
    <property type="component" value="Unassembled WGS sequence"/>
</dbReference>
<comment type="caution">
    <text evidence="1">The sequence shown here is derived from an EMBL/GenBank/DDBJ whole genome shotgun (WGS) entry which is preliminary data.</text>
</comment>
<keyword evidence="2" id="KW-1185">Reference proteome</keyword>
<gene>
    <name evidence="1" type="ORF">FWILDA_LOCUS19137</name>
</gene>
<name>A0A9W4TBY5_9GLOM</name>
<dbReference type="OrthoDB" id="2434342at2759"/>
<protein>
    <submittedName>
        <fullName evidence="1">17441_t:CDS:1</fullName>
    </submittedName>
</protein>
<organism evidence="1 2">
    <name type="scientific">Funneliformis geosporum</name>
    <dbReference type="NCBI Taxonomy" id="1117311"/>
    <lineage>
        <taxon>Eukaryota</taxon>
        <taxon>Fungi</taxon>
        <taxon>Fungi incertae sedis</taxon>
        <taxon>Mucoromycota</taxon>
        <taxon>Glomeromycotina</taxon>
        <taxon>Glomeromycetes</taxon>
        <taxon>Glomerales</taxon>
        <taxon>Glomeraceae</taxon>
        <taxon>Funneliformis</taxon>
    </lineage>
</organism>
<proteinExistence type="predicted"/>
<sequence>KQQIISKSENNERISEFIKKRNDNFKNSHTKMIDSYLERNRKAIILDRIMIHADMSEQHLELIPDEIKKQTALHFQKIAGFSNRD</sequence>
<dbReference type="AlphaFoldDB" id="A0A9W4TBY5"/>
<reference evidence="1" key="1">
    <citation type="submission" date="2022-08" db="EMBL/GenBank/DDBJ databases">
        <authorList>
            <person name="Kallberg Y."/>
            <person name="Tangrot J."/>
            <person name="Rosling A."/>
        </authorList>
    </citation>
    <scope>NUCLEOTIDE SEQUENCE</scope>
    <source>
        <strain evidence="1">Wild A</strain>
    </source>
</reference>
<dbReference type="EMBL" id="CAMKVN010021711">
    <property type="protein sequence ID" value="CAI2199565.1"/>
    <property type="molecule type" value="Genomic_DNA"/>
</dbReference>
<accession>A0A9W4TBY5</accession>
<feature type="non-terminal residue" evidence="1">
    <location>
        <position position="1"/>
    </location>
</feature>
<feature type="non-terminal residue" evidence="1">
    <location>
        <position position="85"/>
    </location>
</feature>
<evidence type="ECO:0000313" key="1">
    <source>
        <dbReference type="EMBL" id="CAI2199565.1"/>
    </source>
</evidence>
<evidence type="ECO:0000313" key="2">
    <source>
        <dbReference type="Proteomes" id="UP001153678"/>
    </source>
</evidence>